<accession>A0A1R3HF84</accession>
<feature type="compositionally biased region" description="Basic and acidic residues" evidence="1">
    <location>
        <begin position="1"/>
        <end position="19"/>
    </location>
</feature>
<evidence type="ECO:0000313" key="2">
    <source>
        <dbReference type="EMBL" id="OMO68918.1"/>
    </source>
</evidence>
<feature type="region of interest" description="Disordered" evidence="1">
    <location>
        <begin position="1"/>
        <end position="39"/>
    </location>
</feature>
<dbReference type="Proteomes" id="UP000187203">
    <property type="component" value="Unassembled WGS sequence"/>
</dbReference>
<dbReference type="EMBL" id="AWUE01020330">
    <property type="protein sequence ID" value="OMO68918.1"/>
    <property type="molecule type" value="Genomic_DNA"/>
</dbReference>
<keyword evidence="3" id="KW-1185">Reference proteome</keyword>
<evidence type="ECO:0000313" key="3">
    <source>
        <dbReference type="Proteomes" id="UP000187203"/>
    </source>
</evidence>
<comment type="caution">
    <text evidence="2">The sequence shown here is derived from an EMBL/GenBank/DDBJ whole genome shotgun (WGS) entry which is preliminary data.</text>
</comment>
<gene>
    <name evidence="2" type="ORF">COLO4_29344</name>
</gene>
<dbReference type="AlphaFoldDB" id="A0A1R3HF84"/>
<evidence type="ECO:0000256" key="1">
    <source>
        <dbReference type="SAM" id="MobiDB-lite"/>
    </source>
</evidence>
<protein>
    <submittedName>
        <fullName evidence="2">Uncharacterized protein</fullName>
    </submittedName>
</protein>
<proteinExistence type="predicted"/>
<sequence length="39" mass="4266">MYPKEKLPMKQSNKPEIHQSTEPAPGGTGSLAPGRMGQW</sequence>
<organism evidence="2 3">
    <name type="scientific">Corchorus olitorius</name>
    <dbReference type="NCBI Taxonomy" id="93759"/>
    <lineage>
        <taxon>Eukaryota</taxon>
        <taxon>Viridiplantae</taxon>
        <taxon>Streptophyta</taxon>
        <taxon>Embryophyta</taxon>
        <taxon>Tracheophyta</taxon>
        <taxon>Spermatophyta</taxon>
        <taxon>Magnoliopsida</taxon>
        <taxon>eudicotyledons</taxon>
        <taxon>Gunneridae</taxon>
        <taxon>Pentapetalae</taxon>
        <taxon>rosids</taxon>
        <taxon>malvids</taxon>
        <taxon>Malvales</taxon>
        <taxon>Malvaceae</taxon>
        <taxon>Grewioideae</taxon>
        <taxon>Apeibeae</taxon>
        <taxon>Corchorus</taxon>
    </lineage>
</organism>
<reference evidence="3" key="1">
    <citation type="submission" date="2013-09" db="EMBL/GenBank/DDBJ databases">
        <title>Corchorus olitorius genome sequencing.</title>
        <authorList>
            <person name="Alam M."/>
            <person name="Haque M.S."/>
            <person name="Islam M.S."/>
            <person name="Emdad E.M."/>
            <person name="Islam M.M."/>
            <person name="Ahmed B."/>
            <person name="Halim A."/>
            <person name="Hossen Q.M.M."/>
            <person name="Hossain M.Z."/>
            <person name="Ahmed R."/>
            <person name="Khan M.M."/>
            <person name="Islam R."/>
            <person name="Rashid M.M."/>
            <person name="Khan S.A."/>
            <person name="Rahman M.S."/>
            <person name="Alam M."/>
            <person name="Yahiya A.S."/>
            <person name="Khan M.S."/>
            <person name="Azam M.S."/>
            <person name="Haque T."/>
            <person name="Lashkar M.Z.H."/>
            <person name="Akhand A.I."/>
            <person name="Morshed G."/>
            <person name="Roy S."/>
            <person name="Uddin K.S."/>
            <person name="Rabeya T."/>
            <person name="Hossain A.S."/>
            <person name="Chowdhury A."/>
            <person name="Snigdha A.R."/>
            <person name="Mortoza M.S."/>
            <person name="Matin S.A."/>
            <person name="Hoque S.M.E."/>
            <person name="Islam M.K."/>
            <person name="Roy D.K."/>
            <person name="Haider R."/>
            <person name="Moosa M.M."/>
            <person name="Elias S.M."/>
            <person name="Hasan A.M."/>
            <person name="Jahan S."/>
            <person name="Shafiuddin M."/>
            <person name="Mahmood N."/>
            <person name="Shommy N.S."/>
        </authorList>
    </citation>
    <scope>NUCLEOTIDE SEQUENCE [LARGE SCALE GENOMIC DNA]</scope>
    <source>
        <strain evidence="3">cv. O-4</strain>
    </source>
</reference>
<name>A0A1R3HF84_9ROSI</name>